<sequence>MDGLDYSILIFLWAIGSELCTKEGIYSALIIGSIILNDDGVVTVNLEEGRSPVFWLGGEGFEYEHVTIEECQLNISWIAGGLWISWHWNLKFEVFHMMGKD</sequence>
<accession>A0A915JYG0</accession>
<keyword evidence="1" id="KW-1185">Reference proteome</keyword>
<evidence type="ECO:0000313" key="2">
    <source>
        <dbReference type="WBParaSite" id="nRc.2.0.1.t31124-RA"/>
    </source>
</evidence>
<protein>
    <submittedName>
        <fullName evidence="2">Uncharacterized protein</fullName>
    </submittedName>
</protein>
<organism evidence="1 2">
    <name type="scientific">Romanomermis culicivorax</name>
    <name type="common">Nematode worm</name>
    <dbReference type="NCBI Taxonomy" id="13658"/>
    <lineage>
        <taxon>Eukaryota</taxon>
        <taxon>Metazoa</taxon>
        <taxon>Ecdysozoa</taxon>
        <taxon>Nematoda</taxon>
        <taxon>Enoplea</taxon>
        <taxon>Dorylaimia</taxon>
        <taxon>Mermithida</taxon>
        <taxon>Mermithoidea</taxon>
        <taxon>Mermithidae</taxon>
        <taxon>Romanomermis</taxon>
    </lineage>
</organism>
<dbReference type="AlphaFoldDB" id="A0A915JYG0"/>
<reference evidence="2" key="1">
    <citation type="submission" date="2022-11" db="UniProtKB">
        <authorList>
            <consortium name="WormBaseParasite"/>
        </authorList>
    </citation>
    <scope>IDENTIFICATION</scope>
</reference>
<name>A0A915JYG0_ROMCU</name>
<dbReference type="WBParaSite" id="nRc.2.0.1.t31124-RA">
    <property type="protein sequence ID" value="nRc.2.0.1.t31124-RA"/>
    <property type="gene ID" value="nRc.2.0.1.g31124"/>
</dbReference>
<proteinExistence type="predicted"/>
<dbReference type="Proteomes" id="UP000887565">
    <property type="component" value="Unplaced"/>
</dbReference>
<evidence type="ECO:0000313" key="1">
    <source>
        <dbReference type="Proteomes" id="UP000887565"/>
    </source>
</evidence>